<organism evidence="3 4">
    <name type="scientific">Panicum miliaceum</name>
    <name type="common">Proso millet</name>
    <name type="synonym">Broomcorn millet</name>
    <dbReference type="NCBI Taxonomy" id="4540"/>
    <lineage>
        <taxon>Eukaryota</taxon>
        <taxon>Viridiplantae</taxon>
        <taxon>Streptophyta</taxon>
        <taxon>Embryophyta</taxon>
        <taxon>Tracheophyta</taxon>
        <taxon>Spermatophyta</taxon>
        <taxon>Magnoliopsida</taxon>
        <taxon>Liliopsida</taxon>
        <taxon>Poales</taxon>
        <taxon>Poaceae</taxon>
        <taxon>PACMAD clade</taxon>
        <taxon>Panicoideae</taxon>
        <taxon>Panicodae</taxon>
        <taxon>Paniceae</taxon>
        <taxon>Panicinae</taxon>
        <taxon>Panicum</taxon>
        <taxon>Panicum sect. Panicum</taxon>
    </lineage>
</organism>
<dbReference type="Pfam" id="PF02037">
    <property type="entry name" value="SAP"/>
    <property type="match status" value="1"/>
</dbReference>
<feature type="region of interest" description="Disordered" evidence="1">
    <location>
        <begin position="97"/>
        <end position="131"/>
    </location>
</feature>
<feature type="compositionally biased region" description="Polar residues" evidence="1">
    <location>
        <begin position="1690"/>
        <end position="1700"/>
    </location>
</feature>
<comment type="caution">
    <text evidence="3">The sequence shown here is derived from an EMBL/GenBank/DDBJ whole genome shotgun (WGS) entry which is preliminary data.</text>
</comment>
<feature type="region of interest" description="Disordered" evidence="1">
    <location>
        <begin position="525"/>
        <end position="547"/>
    </location>
</feature>
<gene>
    <name evidence="3" type="ORF">C2845_PM06G11550</name>
</gene>
<evidence type="ECO:0000313" key="3">
    <source>
        <dbReference type="EMBL" id="RLN00621.1"/>
    </source>
</evidence>
<dbReference type="InterPro" id="IPR036361">
    <property type="entry name" value="SAP_dom_sf"/>
</dbReference>
<dbReference type="PROSITE" id="PS50800">
    <property type="entry name" value="SAP"/>
    <property type="match status" value="1"/>
</dbReference>
<protein>
    <recommendedName>
        <fullName evidence="2">SAP domain-containing protein</fullName>
    </recommendedName>
</protein>
<feature type="region of interest" description="Disordered" evidence="1">
    <location>
        <begin position="1752"/>
        <end position="1774"/>
    </location>
</feature>
<proteinExistence type="predicted"/>
<dbReference type="Proteomes" id="UP000275267">
    <property type="component" value="Unassembled WGS sequence"/>
</dbReference>
<feature type="region of interest" description="Disordered" evidence="1">
    <location>
        <begin position="1907"/>
        <end position="1947"/>
    </location>
</feature>
<name>A0A3L6REE7_PANMI</name>
<feature type="compositionally biased region" description="Basic and acidic residues" evidence="1">
    <location>
        <begin position="538"/>
        <end position="547"/>
    </location>
</feature>
<feature type="region of interest" description="Disordered" evidence="1">
    <location>
        <begin position="586"/>
        <end position="641"/>
    </location>
</feature>
<evidence type="ECO:0000259" key="2">
    <source>
        <dbReference type="PROSITE" id="PS50800"/>
    </source>
</evidence>
<dbReference type="SMART" id="SM00513">
    <property type="entry name" value="SAP"/>
    <property type="match status" value="1"/>
</dbReference>
<feature type="compositionally biased region" description="Basic and acidic residues" evidence="1">
    <location>
        <begin position="1913"/>
        <end position="1923"/>
    </location>
</feature>
<feature type="compositionally biased region" description="Basic and acidic residues" evidence="1">
    <location>
        <begin position="1801"/>
        <end position="1810"/>
    </location>
</feature>
<feature type="domain" description="SAP" evidence="2">
    <location>
        <begin position="3"/>
        <end position="37"/>
    </location>
</feature>
<feature type="region of interest" description="Disordered" evidence="1">
    <location>
        <begin position="1680"/>
        <end position="1700"/>
    </location>
</feature>
<evidence type="ECO:0000256" key="1">
    <source>
        <dbReference type="SAM" id="MobiDB-lite"/>
    </source>
</evidence>
<feature type="compositionally biased region" description="Basic and acidic residues" evidence="1">
    <location>
        <begin position="723"/>
        <end position="743"/>
    </location>
</feature>
<keyword evidence="4" id="KW-1185">Reference proteome</keyword>
<feature type="compositionally biased region" description="Polar residues" evidence="1">
    <location>
        <begin position="319"/>
        <end position="328"/>
    </location>
</feature>
<feature type="compositionally biased region" description="Low complexity" evidence="1">
    <location>
        <begin position="199"/>
        <end position="223"/>
    </location>
</feature>
<dbReference type="InterPro" id="IPR003034">
    <property type="entry name" value="SAP_dom"/>
</dbReference>
<feature type="region of interest" description="Disordered" evidence="1">
    <location>
        <begin position="191"/>
        <end position="381"/>
    </location>
</feature>
<feature type="compositionally biased region" description="Polar residues" evidence="1">
    <location>
        <begin position="240"/>
        <end position="252"/>
    </location>
</feature>
<reference evidence="4" key="1">
    <citation type="journal article" date="2019" name="Nat. Commun.">
        <title>The genome of broomcorn millet.</title>
        <authorList>
            <person name="Zou C."/>
            <person name="Miki D."/>
            <person name="Li D."/>
            <person name="Tang Q."/>
            <person name="Xiao L."/>
            <person name="Rajput S."/>
            <person name="Deng P."/>
            <person name="Jia W."/>
            <person name="Huang R."/>
            <person name="Zhang M."/>
            <person name="Sun Y."/>
            <person name="Hu J."/>
            <person name="Fu X."/>
            <person name="Schnable P.S."/>
            <person name="Li F."/>
            <person name="Zhang H."/>
            <person name="Feng B."/>
            <person name="Zhu X."/>
            <person name="Liu R."/>
            <person name="Schnable J.C."/>
            <person name="Zhu J.-K."/>
            <person name="Zhang H."/>
        </authorList>
    </citation>
    <scope>NUCLEOTIDE SEQUENCE [LARGE SCALE GENOMIC DNA]</scope>
</reference>
<feature type="compositionally biased region" description="Polar residues" evidence="1">
    <location>
        <begin position="369"/>
        <end position="381"/>
    </location>
</feature>
<feature type="region of interest" description="Disordered" evidence="1">
    <location>
        <begin position="1800"/>
        <end position="1830"/>
    </location>
</feature>
<accession>A0A3L6REE7</accession>
<evidence type="ECO:0000313" key="4">
    <source>
        <dbReference type="Proteomes" id="UP000275267"/>
    </source>
</evidence>
<dbReference type="Gene3D" id="1.10.720.30">
    <property type="entry name" value="SAP domain"/>
    <property type="match status" value="1"/>
</dbReference>
<feature type="compositionally biased region" description="Low complexity" evidence="1">
    <location>
        <begin position="300"/>
        <end position="314"/>
    </location>
</feature>
<feature type="region of interest" description="Disordered" evidence="1">
    <location>
        <begin position="716"/>
        <end position="743"/>
    </location>
</feature>
<feature type="compositionally biased region" description="Polar residues" evidence="1">
    <location>
        <begin position="525"/>
        <end position="537"/>
    </location>
</feature>
<sequence length="1947" mass="212294">MDVAGMKRRELQALCKRHGLPAGGTNADLVARLDAALSGAAGAEEEEDVVGVVARKGCLKRSVGDAGEAKKVTFAVEESRGRRLRSRVVWSPVVAKTRGKRAEAGSTDSAADDGIPSRAGENVPVRRSRRNSLTAAEVEEVEEAVAFGRKRKPKSQEIAEDVAISAQPVASCRVTRRSSLSGTTVLLPPAVEKKRGRGKAAAGKNKLVTEEQAAEAQGLSAAAPPTVVESKRSRRKGPDVQNSSKVEVSAKTTRSRSVEAVMKSPPVLENKRKRKSGDAQPDVEQPPVAEVPRNDAPVTRSLRNRVVQVNNSVVEETHTTQQPENKMQPNRPATCRHQQVASSVEKEDQVQVAAPSKAPPSRRSKRNNYEASNNESGSLVTETNAEAHVRARKSLLPNMLNKEDPDHSKMIRNENFQIGKCEDEKQQKVKEPGRRSRRSVATVMLEEQNKGLHEEKMSTIPVRRSTRKSVALNIVEKGSNRTEKVGREQSGVRTRRLKARDKLTDHPVVTSGNELQVDVQNNQGLTVKSPNHNLSDGNETHPGSDKFVSCERVGEEGLKLRKHRTSSMELSSSANDFWNMEDFSRQKFRKQQSTQTPCEKDNTGANYDKPQRVQQASTSTTSKGRSSKRRRTRTTAPEEVMSAEEANDGMIIREESMDTHKTSHEYSKESSSRTQEICQVSATSEGFSSGPLLGTVTLPDEIYTTQSVHKVIPASETGGLAKESSEKSKQPQEHSDIQADDTHLSEIRNGKLDQSSSITELLPHNAFVSEDKTLMGGAGQGRVGWEANTSESREKNLADAMSTGLHTKSLQHDIDILAEESGEDVVPMSFTTEEHGIKHKVSPVAVEGRVIGQASACESAGKTLTGILSNDLRTKHLQHDRDVLTKEIGEASGSSVQISDSNPEIHCDAIDEESIRAADLGSCPSNGGKGNPLLKNLHDSILPVMNSAQRCSSDGRRSSFGLDFLFTEECKENCSRNVENITVEVDGGNKSSTCVTPDFYVGSDCGLEDEDVQPTGFDADKKLDVDQDAAEEEVVVEEKNYDQHVAPKTDLKAKLNGELTCLDTESDCTIAEKNVRFVEDNPDDEEVTVQVQQANVQEGDSEKPSQFSATPECKHECGLPDETVLHSKKNKGCLSSEEQSPFGLQSLFLQQSIEKSVECGALASATVIAENGFDELKYVHVKCSLKKTRVSEPFSQLDTDEDSCPVSKNEDCMFTSQQDKGIEGLSKASLDEESVPSGFSLDAKHIKEVTNSEEVACKGEGSKKLVHSDDLKASSEKTDVNGPDTIENSSFSLATPGYKHHDALSEEAVRTMKKYAGTCSSNPRELLMDLQSLFSKENIEEPDLHDGLAFSSAESPGDESIDVEQQIEVHLGSNPSQLESNDLLDELIGCSKTEVLHQGHKGLCSEDREEQKQESPIVMESSLNCNKDVTNSSINGSVVDIVDQRTPSGSALPEDCRMDHNLQREFLDGCSVDSGVAGTIGNPSLSLATPDHEHEGALSEEAVCKMKKYTGTCSAGPRHLLMELQSLFSEGSIIKSDSHDVAFPCSESEGNEPTICHVEKLVDTLVSSEPDACQGLRQDLSRAEEKQSCVSISMQLNPELEDDEVEKHSLNCGKDTSQILGITRSVLSKTALLPKDSHAIYWQEQELPNDLSPLKSAKNDLFALPKDCHMDTCQKQELPDVRYLPKSPGESANCQDESVSGSGPCQTSWQQCINESRSVQVPSNIEAFNQNQEESNQNNEGQITPIPSVASEAADIERSEREIGLTPPAGPSALLDEQHCHEVDTSSLFDTELLYSKASSLHKDTRKDPPPSDLSAPRSPEESTFFPNSSVPGSYLSAPPDYTFHFAFPLGICQSSRRRGIDELRAKLQSFKVSSTAKGSYIAMSAPRPKQGDNLSQSAIALLRNSENAPAVKVDHPANKRNPDCSVAKDSSRQALQRISGRPRDRL</sequence>
<dbReference type="OrthoDB" id="658285at2759"/>
<dbReference type="EMBL" id="PQIB02000009">
    <property type="protein sequence ID" value="RLN00621.1"/>
    <property type="molecule type" value="Genomic_DNA"/>
</dbReference>